<proteinExistence type="inferred from homology"/>
<dbReference type="PANTHER" id="PTHR18964">
    <property type="entry name" value="ROK (REPRESSOR, ORF, KINASE) FAMILY"/>
    <property type="match status" value="1"/>
</dbReference>
<accession>A0ABS3YFK1</accession>
<dbReference type="Pfam" id="PF00480">
    <property type="entry name" value="ROK"/>
    <property type="match status" value="1"/>
</dbReference>
<dbReference type="CDD" id="cd23763">
    <property type="entry name" value="ASKHA_ATPase_ROK"/>
    <property type="match status" value="1"/>
</dbReference>
<name>A0ABS3YFK1_9BACT</name>
<dbReference type="RefSeq" id="WP_209146459.1">
    <property type="nucleotide sequence ID" value="NZ_JAGHKP010000003.1"/>
</dbReference>
<sequence>MENTGDGAFVLSADIGGSHITAAVVDMTARQVVRSTWARRKTDPCCPEAAELIGAWSETLAEARGEMNISKVSLSMPGPLDYENGISYIKDQGKFESLYKLNIRELLAKELGLEGPCIKFTNDAACFLQGEVFGGTVSENITSIGVTLGTGLGSAVCVNGKAENADMWKIPFDGSIAEDFISTRWFKKRYEELTGRSVSGVSELSGKAEAEPVIKEIFETFGNSLGRFIVMFLQHHPAEAVVVGGNIAHAWPRFSGAMMLELNKHFPDIHIQKALLGEEAPLLGAASAWDGQPFTLNPTQ</sequence>
<dbReference type="SUPFAM" id="SSF53067">
    <property type="entry name" value="Actin-like ATPase domain"/>
    <property type="match status" value="1"/>
</dbReference>
<protein>
    <submittedName>
        <fullName evidence="2">ROK family protein</fullName>
    </submittedName>
</protein>
<reference evidence="3" key="1">
    <citation type="submission" date="2021-03" db="EMBL/GenBank/DDBJ databases">
        <title>Assistant Professor.</title>
        <authorList>
            <person name="Huq M.A."/>
        </authorList>
    </citation>
    <scope>NUCLEOTIDE SEQUENCE [LARGE SCALE GENOMIC DNA]</scope>
    <source>
        <strain evidence="3">MAH-28</strain>
    </source>
</reference>
<dbReference type="PANTHER" id="PTHR18964:SF149">
    <property type="entry name" value="BIFUNCTIONAL UDP-N-ACETYLGLUCOSAMINE 2-EPIMERASE_N-ACETYLMANNOSAMINE KINASE"/>
    <property type="match status" value="1"/>
</dbReference>
<dbReference type="InterPro" id="IPR000600">
    <property type="entry name" value="ROK"/>
</dbReference>
<dbReference type="Proteomes" id="UP000679126">
    <property type="component" value="Unassembled WGS sequence"/>
</dbReference>
<dbReference type="Gene3D" id="3.30.420.40">
    <property type="match status" value="2"/>
</dbReference>
<evidence type="ECO:0000313" key="3">
    <source>
        <dbReference type="Proteomes" id="UP000679126"/>
    </source>
</evidence>
<organism evidence="2 3">
    <name type="scientific">Chitinophaga chungangae</name>
    <dbReference type="NCBI Taxonomy" id="2821488"/>
    <lineage>
        <taxon>Bacteria</taxon>
        <taxon>Pseudomonadati</taxon>
        <taxon>Bacteroidota</taxon>
        <taxon>Chitinophagia</taxon>
        <taxon>Chitinophagales</taxon>
        <taxon>Chitinophagaceae</taxon>
        <taxon>Chitinophaga</taxon>
    </lineage>
</organism>
<dbReference type="EMBL" id="JAGHKP010000003">
    <property type="protein sequence ID" value="MBO9153457.1"/>
    <property type="molecule type" value="Genomic_DNA"/>
</dbReference>
<evidence type="ECO:0000256" key="1">
    <source>
        <dbReference type="ARBA" id="ARBA00006479"/>
    </source>
</evidence>
<comment type="caution">
    <text evidence="2">The sequence shown here is derived from an EMBL/GenBank/DDBJ whole genome shotgun (WGS) entry which is preliminary data.</text>
</comment>
<keyword evidence="3" id="KW-1185">Reference proteome</keyword>
<comment type="similarity">
    <text evidence="1">Belongs to the ROK (NagC/XylR) family.</text>
</comment>
<gene>
    <name evidence="2" type="ORF">J7I43_14610</name>
</gene>
<dbReference type="InterPro" id="IPR043129">
    <property type="entry name" value="ATPase_NBD"/>
</dbReference>
<evidence type="ECO:0000313" key="2">
    <source>
        <dbReference type="EMBL" id="MBO9153457.1"/>
    </source>
</evidence>